<dbReference type="Proteomes" id="UP000821845">
    <property type="component" value="Chromosome 3"/>
</dbReference>
<comment type="caution">
    <text evidence="1">The sequence shown here is derived from an EMBL/GenBank/DDBJ whole genome shotgun (WGS) entry which is preliminary data.</text>
</comment>
<evidence type="ECO:0000313" key="2">
    <source>
        <dbReference type="Proteomes" id="UP000821845"/>
    </source>
</evidence>
<keyword evidence="2" id="KW-1185">Reference proteome</keyword>
<protein>
    <submittedName>
        <fullName evidence="1">Uncharacterized protein</fullName>
    </submittedName>
</protein>
<name>A0ACB7SST0_HYAAI</name>
<gene>
    <name evidence="1" type="ORF">HPB50_023800</name>
</gene>
<accession>A0ACB7SST0</accession>
<proteinExistence type="predicted"/>
<dbReference type="EMBL" id="CM023483">
    <property type="protein sequence ID" value="KAH6936858.1"/>
    <property type="molecule type" value="Genomic_DNA"/>
</dbReference>
<reference evidence="1" key="1">
    <citation type="submission" date="2020-05" db="EMBL/GenBank/DDBJ databases">
        <title>Large-scale comparative analyses of tick genomes elucidate their genetic diversity and vector capacities.</title>
        <authorList>
            <person name="Jia N."/>
            <person name="Wang J."/>
            <person name="Shi W."/>
            <person name="Du L."/>
            <person name="Sun Y."/>
            <person name="Zhan W."/>
            <person name="Jiang J."/>
            <person name="Wang Q."/>
            <person name="Zhang B."/>
            <person name="Ji P."/>
            <person name="Sakyi L.B."/>
            <person name="Cui X."/>
            <person name="Yuan T."/>
            <person name="Jiang B."/>
            <person name="Yang W."/>
            <person name="Lam T.T.-Y."/>
            <person name="Chang Q."/>
            <person name="Ding S."/>
            <person name="Wang X."/>
            <person name="Zhu J."/>
            <person name="Ruan X."/>
            <person name="Zhao L."/>
            <person name="Wei J."/>
            <person name="Que T."/>
            <person name="Du C."/>
            <person name="Cheng J."/>
            <person name="Dai P."/>
            <person name="Han X."/>
            <person name="Huang E."/>
            <person name="Gao Y."/>
            <person name="Liu J."/>
            <person name="Shao H."/>
            <person name="Ye R."/>
            <person name="Li L."/>
            <person name="Wei W."/>
            <person name="Wang X."/>
            <person name="Wang C."/>
            <person name="Yang T."/>
            <person name="Huo Q."/>
            <person name="Li W."/>
            <person name="Guo W."/>
            <person name="Chen H."/>
            <person name="Zhou L."/>
            <person name="Ni X."/>
            <person name="Tian J."/>
            <person name="Zhou Y."/>
            <person name="Sheng Y."/>
            <person name="Liu T."/>
            <person name="Pan Y."/>
            <person name="Xia L."/>
            <person name="Li J."/>
            <person name="Zhao F."/>
            <person name="Cao W."/>
        </authorList>
    </citation>
    <scope>NUCLEOTIDE SEQUENCE</scope>
    <source>
        <strain evidence="1">Hyas-2018</strain>
    </source>
</reference>
<organism evidence="1 2">
    <name type="scientific">Hyalomma asiaticum</name>
    <name type="common">Tick</name>
    <dbReference type="NCBI Taxonomy" id="266040"/>
    <lineage>
        <taxon>Eukaryota</taxon>
        <taxon>Metazoa</taxon>
        <taxon>Ecdysozoa</taxon>
        <taxon>Arthropoda</taxon>
        <taxon>Chelicerata</taxon>
        <taxon>Arachnida</taxon>
        <taxon>Acari</taxon>
        <taxon>Parasitiformes</taxon>
        <taxon>Ixodida</taxon>
        <taxon>Ixodoidea</taxon>
        <taxon>Ixodidae</taxon>
        <taxon>Hyalomminae</taxon>
        <taxon>Hyalomma</taxon>
    </lineage>
</organism>
<evidence type="ECO:0000313" key="1">
    <source>
        <dbReference type="EMBL" id="KAH6936858.1"/>
    </source>
</evidence>
<sequence length="372" mass="41923">MGKDSAKSGGKDVEKDAADVRELSKAFENFKRELRLEMREIKDSITFCSETCSDVKDAATDIRNMRAEIQELIRLNAELKAENKRLSQRCDELEQYQRLNNLEIKGAPVGNDPVAVVTKISEAVGMTVDFNDIDTCHWVRTPKPGSVHLPRRTTKAIVDEDFEIDVVACVTSMPERSIRQIAGKCGRSVGTITNVLRKHKFHPCHVYLHRDLNEADFESDQQEVSICRPKPAKEFELRALLMEEMPAKPKSTGNGKFETQETKILQGSGISVKDKRSHRNKEVRKQRTFAAPRILVVAYTGCRKSPFRANGPDLLEGFMRTPATRCPSSPSSLSVLIRAAELSTDRKRRRLNLHASTRCGCSIDETAEVFYL</sequence>